<dbReference type="RefSeq" id="WP_211629404.1">
    <property type="nucleotide sequence ID" value="NZ_CP073100.1"/>
</dbReference>
<evidence type="ECO:0000313" key="8">
    <source>
        <dbReference type="Proteomes" id="UP000676169"/>
    </source>
</evidence>
<sequence>MAHDWQNWIDRLKSRDLTQEELREFEDALREDPALADEYLDALLTDTSLEAEGLPDPRAWMRSMVASPLSSPIPRRAYYRSPGFWAAAAAVVLIMGAAGFFTGRSSVHPKVAMTPGKPEPVATITDADDAAAAVGLKIGAPLDKGTLVIPDQSKVGIAMRSGARLEIRGPANLELENSERIRLDKGRLSTYAPEYAHGFTVVTNDGRVVDLGTRFITSAGTKLGTEVHVLDGLVETYSSPFRNDLKPQDLKKTEAAILKDGKMTSTDYLARRFDVPLDPNLPDSDGDGIPDATEVQYGSDPYDSASQPVLLRMEESFRNYPIGPIARVKATTVGVEPAALWEGGGSFVSKGLTYENHGRTLITSNGSVRTLGEANVGSTLFPLTRLPANGVFYISYLMQIEQPATSPKSTFGGFLLYNGDKEELFVGDLSTGGNMGSRFRTSVSEEHGKIPVDGATHLFVIRIDRTKLVTDIYVDPPLGEPENAGNRFIRYQDVPVFDRISMRSASSGAQYPVNFDEIRIGLTWDSVLPLEK</sequence>
<dbReference type="InterPro" id="IPR059100">
    <property type="entry name" value="TSP3_bac"/>
</dbReference>
<dbReference type="Pfam" id="PF18884">
    <property type="entry name" value="TSP3_bac"/>
    <property type="match status" value="1"/>
</dbReference>
<keyword evidence="8" id="KW-1185">Reference proteome</keyword>
<keyword evidence="5" id="KW-0812">Transmembrane</keyword>
<dbReference type="AlphaFoldDB" id="A0A975G5U7"/>
<evidence type="ECO:0000256" key="3">
    <source>
        <dbReference type="ARBA" id="ARBA00022729"/>
    </source>
</evidence>
<keyword evidence="5" id="KW-1133">Transmembrane helix</keyword>
<keyword evidence="4" id="KW-0106">Calcium</keyword>
<dbReference type="Proteomes" id="UP000676169">
    <property type="component" value="Chromosome"/>
</dbReference>
<accession>A0A975G5U7</accession>
<dbReference type="Pfam" id="PF04773">
    <property type="entry name" value="FecR"/>
    <property type="match status" value="1"/>
</dbReference>
<keyword evidence="3" id="KW-0732">Signal</keyword>
<dbReference type="PANTHER" id="PTHR30273:SF2">
    <property type="entry name" value="PROTEIN FECR"/>
    <property type="match status" value="1"/>
</dbReference>
<organism evidence="7 8">
    <name type="scientific">Luteolibacter ambystomatis</name>
    <dbReference type="NCBI Taxonomy" id="2824561"/>
    <lineage>
        <taxon>Bacteria</taxon>
        <taxon>Pseudomonadati</taxon>
        <taxon>Verrucomicrobiota</taxon>
        <taxon>Verrucomicrobiia</taxon>
        <taxon>Verrucomicrobiales</taxon>
        <taxon>Verrucomicrobiaceae</taxon>
        <taxon>Luteolibacter</taxon>
    </lineage>
</organism>
<name>A0A975G5U7_9BACT</name>
<keyword evidence="5" id="KW-0472">Membrane</keyword>
<evidence type="ECO:0000256" key="5">
    <source>
        <dbReference type="SAM" id="Phobius"/>
    </source>
</evidence>
<evidence type="ECO:0000256" key="2">
    <source>
        <dbReference type="ARBA" id="ARBA00022525"/>
    </source>
</evidence>
<feature type="transmembrane region" description="Helical" evidence="5">
    <location>
        <begin position="83"/>
        <end position="101"/>
    </location>
</feature>
<feature type="domain" description="FecR protein" evidence="6">
    <location>
        <begin position="147"/>
        <end position="235"/>
    </location>
</feature>
<evidence type="ECO:0000259" key="6">
    <source>
        <dbReference type="Pfam" id="PF04773"/>
    </source>
</evidence>
<keyword evidence="2" id="KW-0964">Secreted</keyword>
<proteinExistence type="predicted"/>
<dbReference type="InterPro" id="IPR006860">
    <property type="entry name" value="FecR"/>
</dbReference>
<comment type="subcellular location">
    <subcellularLocation>
        <location evidence="1">Secreted</location>
    </subcellularLocation>
</comment>
<reference evidence="7" key="1">
    <citation type="submission" date="2021-04" db="EMBL/GenBank/DDBJ databases">
        <title>Luteolibacter sp. 32A isolated from the skin of an Anderson's salamander (Ambystoma andersonii).</title>
        <authorList>
            <person name="Spergser J."/>
            <person name="Busse H.-J."/>
        </authorList>
    </citation>
    <scope>NUCLEOTIDE SEQUENCE</scope>
    <source>
        <strain evidence="7">32A</strain>
    </source>
</reference>
<dbReference type="Gene3D" id="2.60.120.1440">
    <property type="match status" value="1"/>
</dbReference>
<dbReference type="GO" id="GO:0016989">
    <property type="term" value="F:sigma factor antagonist activity"/>
    <property type="evidence" value="ECO:0007669"/>
    <property type="project" value="TreeGrafter"/>
</dbReference>
<dbReference type="KEGG" id="lamb:KBB96_10715"/>
<evidence type="ECO:0000256" key="4">
    <source>
        <dbReference type="ARBA" id="ARBA00022837"/>
    </source>
</evidence>
<gene>
    <name evidence="7" type="ORF">KBB96_10715</name>
</gene>
<dbReference type="EMBL" id="CP073100">
    <property type="protein sequence ID" value="QUE49343.1"/>
    <property type="molecule type" value="Genomic_DNA"/>
</dbReference>
<protein>
    <submittedName>
        <fullName evidence="7">FecR domain-containing protein</fullName>
    </submittedName>
</protein>
<dbReference type="InterPro" id="IPR012373">
    <property type="entry name" value="Ferrdict_sens_TM"/>
</dbReference>
<evidence type="ECO:0000313" key="7">
    <source>
        <dbReference type="EMBL" id="QUE49343.1"/>
    </source>
</evidence>
<evidence type="ECO:0000256" key="1">
    <source>
        <dbReference type="ARBA" id="ARBA00004613"/>
    </source>
</evidence>
<dbReference type="PANTHER" id="PTHR30273">
    <property type="entry name" value="PERIPLASMIC SIGNAL SENSOR AND SIGMA FACTOR ACTIVATOR FECR-RELATED"/>
    <property type="match status" value="1"/>
</dbReference>